<evidence type="ECO:0000256" key="1">
    <source>
        <dbReference type="ARBA" id="ARBA00022801"/>
    </source>
</evidence>
<dbReference type="Gene3D" id="3.40.50.1820">
    <property type="entry name" value="alpha/beta hydrolase"/>
    <property type="match status" value="1"/>
</dbReference>
<evidence type="ECO:0000256" key="2">
    <source>
        <dbReference type="ARBA" id="ARBA00023157"/>
    </source>
</evidence>
<keyword evidence="5" id="KW-1185">Reference proteome</keyword>
<sequence length="230" mass="24282">MLALALIIPTLTLLVSALPALSPRRGTATTTCASIHIFLARGTTQSYPGEMITLAELVIANNDDADYEDVEYPATWNYATSTKKGYTAMVAQMTSYIDACPDAKVVLLGYSQGAHITGDAMCGGGGDGLGSATDPIDSSYMDHVSAVVWYGDPRNVINLSYDVGTDTTGNGSFPRTEAQLAVCATYADKIHSYCDTNDLFCASGVSAAVHEGYPDAYDDVAAEWVDSMLA</sequence>
<gene>
    <name evidence="4" type="ORF">K490DRAFT_54099</name>
</gene>
<dbReference type="AlphaFoldDB" id="A0A9P4I0D5"/>
<dbReference type="Proteomes" id="UP000799776">
    <property type="component" value="Unassembled WGS sequence"/>
</dbReference>
<dbReference type="InterPro" id="IPR029058">
    <property type="entry name" value="AB_hydrolase_fold"/>
</dbReference>
<proteinExistence type="predicted"/>
<dbReference type="SUPFAM" id="SSF53474">
    <property type="entry name" value="alpha/beta-Hydrolases"/>
    <property type="match status" value="1"/>
</dbReference>
<feature type="signal peptide" evidence="3">
    <location>
        <begin position="1"/>
        <end position="17"/>
    </location>
</feature>
<dbReference type="GO" id="GO:0052689">
    <property type="term" value="F:carboxylic ester hydrolase activity"/>
    <property type="evidence" value="ECO:0007669"/>
    <property type="project" value="UniProtKB-ARBA"/>
</dbReference>
<dbReference type="Pfam" id="PF01083">
    <property type="entry name" value="Cutinase"/>
    <property type="match status" value="1"/>
</dbReference>
<keyword evidence="1" id="KW-0378">Hydrolase</keyword>
<name>A0A9P4I0D5_9PEZI</name>
<protein>
    <submittedName>
        <fullName evidence="4">Carbohydrate esterase family 5 protein</fullName>
    </submittedName>
</protein>
<dbReference type="PANTHER" id="PTHR33630:SF9">
    <property type="entry name" value="CUTINASE 4"/>
    <property type="match status" value="1"/>
</dbReference>
<accession>A0A9P4I0D5</accession>
<dbReference type="InterPro" id="IPR000675">
    <property type="entry name" value="Cutinase/axe"/>
</dbReference>
<comment type="caution">
    <text evidence="4">The sequence shown here is derived from an EMBL/GenBank/DDBJ whole genome shotgun (WGS) entry which is preliminary data.</text>
</comment>
<dbReference type="SMART" id="SM01110">
    <property type="entry name" value="Cutinase"/>
    <property type="match status" value="1"/>
</dbReference>
<keyword evidence="3" id="KW-0732">Signal</keyword>
<evidence type="ECO:0000313" key="4">
    <source>
        <dbReference type="EMBL" id="KAF2091203.1"/>
    </source>
</evidence>
<keyword evidence="2" id="KW-1015">Disulfide bond</keyword>
<dbReference type="EMBL" id="ML978712">
    <property type="protein sequence ID" value="KAF2091203.1"/>
    <property type="molecule type" value="Genomic_DNA"/>
</dbReference>
<dbReference type="PANTHER" id="PTHR33630">
    <property type="entry name" value="CUTINASE RV1984C-RELATED-RELATED"/>
    <property type="match status" value="1"/>
</dbReference>
<dbReference type="OrthoDB" id="2586582at2759"/>
<reference evidence="4" key="1">
    <citation type="journal article" date="2020" name="Stud. Mycol.">
        <title>101 Dothideomycetes genomes: a test case for predicting lifestyles and emergence of pathogens.</title>
        <authorList>
            <person name="Haridas S."/>
            <person name="Albert R."/>
            <person name="Binder M."/>
            <person name="Bloem J."/>
            <person name="Labutti K."/>
            <person name="Salamov A."/>
            <person name="Andreopoulos B."/>
            <person name="Baker S."/>
            <person name="Barry K."/>
            <person name="Bills G."/>
            <person name="Bluhm B."/>
            <person name="Cannon C."/>
            <person name="Castanera R."/>
            <person name="Culley D."/>
            <person name="Daum C."/>
            <person name="Ezra D."/>
            <person name="Gonzalez J."/>
            <person name="Henrissat B."/>
            <person name="Kuo A."/>
            <person name="Liang C."/>
            <person name="Lipzen A."/>
            <person name="Lutzoni F."/>
            <person name="Magnuson J."/>
            <person name="Mondo S."/>
            <person name="Nolan M."/>
            <person name="Ohm R."/>
            <person name="Pangilinan J."/>
            <person name="Park H.-J."/>
            <person name="Ramirez L."/>
            <person name="Alfaro M."/>
            <person name="Sun H."/>
            <person name="Tritt A."/>
            <person name="Yoshinaga Y."/>
            <person name="Zwiers L.-H."/>
            <person name="Turgeon B."/>
            <person name="Goodwin S."/>
            <person name="Spatafora J."/>
            <person name="Crous P."/>
            <person name="Grigoriev I."/>
        </authorList>
    </citation>
    <scope>NUCLEOTIDE SEQUENCE</scope>
    <source>
        <strain evidence="4">CBS 121410</strain>
    </source>
</reference>
<evidence type="ECO:0000256" key="3">
    <source>
        <dbReference type="SAM" id="SignalP"/>
    </source>
</evidence>
<feature type="chain" id="PRO_5040418031" evidence="3">
    <location>
        <begin position="18"/>
        <end position="230"/>
    </location>
</feature>
<evidence type="ECO:0000313" key="5">
    <source>
        <dbReference type="Proteomes" id="UP000799776"/>
    </source>
</evidence>
<organism evidence="4 5">
    <name type="scientific">Saccharata proteae CBS 121410</name>
    <dbReference type="NCBI Taxonomy" id="1314787"/>
    <lineage>
        <taxon>Eukaryota</taxon>
        <taxon>Fungi</taxon>
        <taxon>Dikarya</taxon>
        <taxon>Ascomycota</taxon>
        <taxon>Pezizomycotina</taxon>
        <taxon>Dothideomycetes</taxon>
        <taxon>Dothideomycetes incertae sedis</taxon>
        <taxon>Botryosphaeriales</taxon>
        <taxon>Saccharataceae</taxon>
        <taxon>Saccharata</taxon>
    </lineage>
</organism>